<dbReference type="Pfam" id="PF02508">
    <property type="entry name" value="Rnf-Nqr"/>
    <property type="match status" value="1"/>
</dbReference>
<evidence type="ECO:0000313" key="9">
    <source>
        <dbReference type="EMBL" id="HDN84676.1"/>
    </source>
</evidence>
<keyword evidence="4 8" id="KW-1278">Translocase</keyword>
<keyword evidence="6 8" id="KW-1133">Transmembrane helix</keyword>
<dbReference type="EC" id="7.-.-.-" evidence="8"/>
<feature type="transmembrane region" description="Helical" evidence="8">
    <location>
        <begin position="172"/>
        <end position="194"/>
    </location>
</feature>
<feature type="transmembrane region" description="Helical" evidence="8">
    <location>
        <begin position="127"/>
        <end position="152"/>
    </location>
</feature>
<protein>
    <recommendedName>
        <fullName evidence="8">Ion-translocating oxidoreductase complex subunit E</fullName>
        <ecNumber evidence="8">7.-.-.-</ecNumber>
    </recommendedName>
    <alternativeName>
        <fullName evidence="8">Rnf electron transport complex subunit E</fullName>
    </alternativeName>
</protein>
<sequence length="198" mass="21302">MEELWKEFKKGLFLQNPVLILMVGLCSVLAVSTTVENAIGMTLGFSFVLITSELIVSAIRKLIPNHLRIPIFLVAIAGSTTVVDLVMKAYSPTLSKSLGIFIPLIVVNCIVLARVEAFAYKKSILVTLFDALGMSVGYGIAIIALAAVREILGSGTFLGYRVFPQGFKPAGIILLPPGAFIILGIYIAVLRGYIGRKS</sequence>
<keyword evidence="3 8" id="KW-0812">Transmembrane</keyword>
<dbReference type="GO" id="GO:0022900">
    <property type="term" value="P:electron transport chain"/>
    <property type="evidence" value="ECO:0007669"/>
    <property type="project" value="UniProtKB-UniRule"/>
</dbReference>
<evidence type="ECO:0000256" key="7">
    <source>
        <dbReference type="ARBA" id="ARBA00023136"/>
    </source>
</evidence>
<accession>A0A7V0QQD4</accession>
<keyword evidence="8" id="KW-1003">Cell membrane</keyword>
<keyword evidence="5 8" id="KW-0249">Electron transport</keyword>
<dbReference type="HAMAP" id="MF_00478">
    <property type="entry name" value="RsxE_RnfE"/>
    <property type="match status" value="1"/>
</dbReference>
<dbReference type="AlphaFoldDB" id="A0A7V0QQD4"/>
<dbReference type="PANTHER" id="PTHR30586">
    <property type="entry name" value="ELECTRON TRANSPORT COMPLEX PROTEIN RNFE"/>
    <property type="match status" value="1"/>
</dbReference>
<dbReference type="GO" id="GO:0005886">
    <property type="term" value="C:plasma membrane"/>
    <property type="evidence" value="ECO:0007669"/>
    <property type="project" value="UniProtKB-SubCell"/>
</dbReference>
<feature type="transmembrane region" description="Helical" evidence="8">
    <location>
        <begin position="12"/>
        <end position="32"/>
    </location>
</feature>
<comment type="subcellular location">
    <subcellularLocation>
        <location evidence="8">Cell membrane</location>
        <topology evidence="8">Multi-pass membrane protein</topology>
    </subcellularLocation>
    <subcellularLocation>
        <location evidence="1">Endomembrane system</location>
        <topology evidence="1">Multi-pass membrane protein</topology>
    </subcellularLocation>
</comment>
<comment type="function">
    <text evidence="8">Part of a membrane-bound complex that couples electron transfer with translocation of ions across the membrane.</text>
</comment>
<keyword evidence="2 8" id="KW-0813">Transport</keyword>
<dbReference type="InterPro" id="IPR010968">
    <property type="entry name" value="RnfE"/>
</dbReference>
<evidence type="ECO:0000256" key="2">
    <source>
        <dbReference type="ARBA" id="ARBA00022448"/>
    </source>
</evidence>
<evidence type="ECO:0000256" key="3">
    <source>
        <dbReference type="ARBA" id="ARBA00022692"/>
    </source>
</evidence>
<dbReference type="InterPro" id="IPR003667">
    <property type="entry name" value="NqrDE/RnfAE"/>
</dbReference>
<comment type="caution">
    <text evidence="9">The sequence shown here is derived from an EMBL/GenBank/DDBJ whole genome shotgun (WGS) entry which is preliminary data.</text>
</comment>
<comment type="similarity">
    <text evidence="8">Belongs to the NqrDE/RnfAE family.</text>
</comment>
<feature type="transmembrane region" description="Helical" evidence="8">
    <location>
        <begin position="38"/>
        <end position="59"/>
    </location>
</feature>
<dbReference type="Proteomes" id="UP000885660">
    <property type="component" value="Unassembled WGS sequence"/>
</dbReference>
<name>A0A7V0QQD4_UNCAE</name>
<evidence type="ECO:0000256" key="4">
    <source>
        <dbReference type="ARBA" id="ARBA00022967"/>
    </source>
</evidence>
<comment type="subunit">
    <text evidence="8">The complex is composed of six subunits: RnfA, RnfB, RnfC, RnfD, RnfE and RnfG.</text>
</comment>
<evidence type="ECO:0000256" key="8">
    <source>
        <dbReference type="HAMAP-Rule" id="MF_00478"/>
    </source>
</evidence>
<keyword evidence="7 8" id="KW-0472">Membrane</keyword>
<evidence type="ECO:0000256" key="5">
    <source>
        <dbReference type="ARBA" id="ARBA00022982"/>
    </source>
</evidence>
<dbReference type="EMBL" id="DRBC01000166">
    <property type="protein sequence ID" value="HDN84676.1"/>
    <property type="molecule type" value="Genomic_DNA"/>
</dbReference>
<dbReference type="PANTHER" id="PTHR30586:SF0">
    <property type="entry name" value="ION-TRANSLOCATING OXIDOREDUCTASE COMPLEX SUBUNIT E"/>
    <property type="match status" value="1"/>
</dbReference>
<gene>
    <name evidence="9" type="primary">rsxE</name>
    <name evidence="8" type="synonym">rnfE</name>
    <name evidence="9" type="ORF">ENG47_02805</name>
</gene>
<evidence type="ECO:0000256" key="6">
    <source>
        <dbReference type="ARBA" id="ARBA00022989"/>
    </source>
</evidence>
<dbReference type="NCBIfam" id="NF009070">
    <property type="entry name" value="PRK12405.1"/>
    <property type="match status" value="1"/>
</dbReference>
<feature type="transmembrane region" description="Helical" evidence="8">
    <location>
        <begin position="71"/>
        <end position="91"/>
    </location>
</feature>
<dbReference type="PIRSF" id="PIRSF006102">
    <property type="entry name" value="NQR_DE"/>
    <property type="match status" value="1"/>
</dbReference>
<dbReference type="GO" id="GO:0012505">
    <property type="term" value="C:endomembrane system"/>
    <property type="evidence" value="ECO:0007669"/>
    <property type="project" value="UniProtKB-SubCell"/>
</dbReference>
<feature type="transmembrane region" description="Helical" evidence="8">
    <location>
        <begin position="97"/>
        <end position="115"/>
    </location>
</feature>
<evidence type="ECO:0000256" key="1">
    <source>
        <dbReference type="ARBA" id="ARBA00004127"/>
    </source>
</evidence>
<reference evidence="9" key="1">
    <citation type="journal article" date="2020" name="mSystems">
        <title>Genome- and Community-Level Interaction Insights into Carbon Utilization and Element Cycling Functions of Hydrothermarchaeota in Hydrothermal Sediment.</title>
        <authorList>
            <person name="Zhou Z."/>
            <person name="Liu Y."/>
            <person name="Xu W."/>
            <person name="Pan J."/>
            <person name="Luo Z.H."/>
            <person name="Li M."/>
        </authorList>
    </citation>
    <scope>NUCLEOTIDE SEQUENCE [LARGE SCALE GENOMIC DNA]</scope>
    <source>
        <strain evidence="9">HyVt-219</strain>
    </source>
</reference>
<organism evidence="9">
    <name type="scientific">Aerophobetes bacterium</name>
    <dbReference type="NCBI Taxonomy" id="2030807"/>
    <lineage>
        <taxon>Bacteria</taxon>
        <taxon>Candidatus Aerophobota</taxon>
    </lineage>
</organism>
<proteinExistence type="inferred from homology"/>